<feature type="transmembrane region" description="Helical" evidence="8">
    <location>
        <begin position="98"/>
        <end position="119"/>
    </location>
</feature>
<dbReference type="AlphaFoldDB" id="A0A6M8HRH1"/>
<feature type="transmembrane region" description="Helical" evidence="8">
    <location>
        <begin position="155"/>
        <end position="179"/>
    </location>
</feature>
<dbReference type="RefSeq" id="WP_171833423.1">
    <property type="nucleotide sequence ID" value="NZ_CP053708.1"/>
</dbReference>
<comment type="similarity">
    <text evidence="3">Belongs to the major facilitator superfamily. TCR/Tet family.</text>
</comment>
<dbReference type="PROSITE" id="PS00216">
    <property type="entry name" value="SUGAR_TRANSPORT_1"/>
    <property type="match status" value="1"/>
</dbReference>
<accession>A0A6M8HRH1</accession>
<name>A0A6M8HRH1_9PROT</name>
<feature type="transmembrane region" description="Helical" evidence="8">
    <location>
        <begin position="241"/>
        <end position="265"/>
    </location>
</feature>
<evidence type="ECO:0000256" key="2">
    <source>
        <dbReference type="ARBA" id="ARBA00004141"/>
    </source>
</evidence>
<dbReference type="InterPro" id="IPR005829">
    <property type="entry name" value="Sugar_transporter_CS"/>
</dbReference>
<keyword evidence="5 8" id="KW-0812">Transmembrane</keyword>
<evidence type="ECO:0000313" key="10">
    <source>
        <dbReference type="EMBL" id="QKE91054.1"/>
    </source>
</evidence>
<proteinExistence type="inferred from homology"/>
<dbReference type="PANTHER" id="PTHR23504">
    <property type="entry name" value="MAJOR FACILITATOR SUPERFAMILY DOMAIN-CONTAINING PROTEIN 10"/>
    <property type="match status" value="1"/>
</dbReference>
<feature type="transmembrane region" description="Helical" evidence="8">
    <location>
        <begin position="131"/>
        <end position="149"/>
    </location>
</feature>
<dbReference type="InterPro" id="IPR001958">
    <property type="entry name" value="Tet-R_TetA/multi-R_MdtG-like"/>
</dbReference>
<dbReference type="Proteomes" id="UP000500767">
    <property type="component" value="Chromosome"/>
</dbReference>
<dbReference type="PANTHER" id="PTHR23504:SF15">
    <property type="entry name" value="MAJOR FACILITATOR SUPERFAMILY (MFS) PROFILE DOMAIN-CONTAINING PROTEIN"/>
    <property type="match status" value="1"/>
</dbReference>
<evidence type="ECO:0000259" key="9">
    <source>
        <dbReference type="PROSITE" id="PS50850"/>
    </source>
</evidence>
<comment type="function">
    <text evidence="1">Resistance to tetracycline by an active tetracycline efflux. This is an energy-dependent process that decreases the accumulation of the antibiotic in whole cells. This protein functions as a metal-tetracycline/H(+) antiporter.</text>
</comment>
<feature type="transmembrane region" description="Helical" evidence="8">
    <location>
        <begin position="7"/>
        <end position="29"/>
    </location>
</feature>
<dbReference type="CDD" id="cd17388">
    <property type="entry name" value="MFS_TetA"/>
    <property type="match status" value="1"/>
</dbReference>
<reference evidence="10 11" key="1">
    <citation type="journal article" date="2014" name="World J. Microbiol. Biotechnol.">
        <title>Biodiversity and physiological characteristics of Antarctic and Arctic lichens-associated bacteria.</title>
        <authorList>
            <person name="Lee Y.M."/>
            <person name="Kim E.H."/>
            <person name="Lee H.K."/>
            <person name="Hong S.G."/>
        </authorList>
    </citation>
    <scope>NUCLEOTIDE SEQUENCE [LARGE SCALE GENOMIC DNA]</scope>
    <source>
        <strain evidence="10 11">PAMC 26569</strain>
    </source>
</reference>
<dbReference type="KEGG" id="lck:HN018_14270"/>
<keyword evidence="7 8" id="KW-0472">Membrane</keyword>
<evidence type="ECO:0000256" key="5">
    <source>
        <dbReference type="ARBA" id="ARBA00022692"/>
    </source>
</evidence>
<keyword evidence="4" id="KW-0813">Transport</keyword>
<dbReference type="PROSITE" id="PS50850">
    <property type="entry name" value="MFS"/>
    <property type="match status" value="1"/>
</dbReference>
<keyword evidence="6 8" id="KW-1133">Transmembrane helix</keyword>
<evidence type="ECO:0000256" key="6">
    <source>
        <dbReference type="ARBA" id="ARBA00022989"/>
    </source>
</evidence>
<gene>
    <name evidence="10" type="ORF">HN018_14270</name>
</gene>
<dbReference type="GO" id="GO:0016020">
    <property type="term" value="C:membrane"/>
    <property type="evidence" value="ECO:0007669"/>
    <property type="project" value="UniProtKB-SubCell"/>
</dbReference>
<feature type="transmembrane region" description="Helical" evidence="8">
    <location>
        <begin position="368"/>
        <end position="389"/>
    </location>
</feature>
<evidence type="ECO:0000256" key="3">
    <source>
        <dbReference type="ARBA" id="ARBA00007520"/>
    </source>
</evidence>
<feature type="transmembrane region" description="Helical" evidence="8">
    <location>
        <begin position="41"/>
        <end position="61"/>
    </location>
</feature>
<evidence type="ECO:0000313" key="11">
    <source>
        <dbReference type="Proteomes" id="UP000500767"/>
    </source>
</evidence>
<feature type="transmembrane region" description="Helical" evidence="8">
    <location>
        <begin position="342"/>
        <end position="362"/>
    </location>
</feature>
<sequence length="399" mass="41651">MNRALAVLYLAALIDAIGVGLIIPILPALLRHLAGDRPIAVHYGALISTFALMQFLCAPVLGALSDRFGRRPILLLSLAGGAADYLLTGFAGSLWVLYLARVLGGVTAANMAVISATIADLTPEADRARRYGTLNAVMGIGWIAGPILGGSLGQIWLALPFLAAAGLNGLNLLLAWFLLPEPDRLRDRSPLRLSGMNAFSSLRRLGSMPLLLPMIGIYCVMCLVGQIPMSIWVLYGQARYGWTPLVVGWSFACYGLLFALSQAFLTGPLTRRMGEGGTILLGMVLDAGGYALMGLATRGWMPFAIMPLLSAGGVGLPALQASLSGAVGPARQGELQGTLSSLANLAGVVGPLLVTLLFAATLHTLPGTVWFVGVAAYVACALLAGSALLGRRTGDRSSE</sequence>
<feature type="transmembrane region" description="Helical" evidence="8">
    <location>
        <begin position="277"/>
        <end position="296"/>
    </location>
</feature>
<dbReference type="SUPFAM" id="SSF103473">
    <property type="entry name" value="MFS general substrate transporter"/>
    <property type="match status" value="1"/>
</dbReference>
<feature type="transmembrane region" description="Helical" evidence="8">
    <location>
        <begin position="210"/>
        <end position="235"/>
    </location>
</feature>
<evidence type="ECO:0000256" key="8">
    <source>
        <dbReference type="SAM" id="Phobius"/>
    </source>
</evidence>
<organism evidence="10 11">
    <name type="scientific">Lichenicola cladoniae</name>
    <dbReference type="NCBI Taxonomy" id="1484109"/>
    <lineage>
        <taxon>Bacteria</taxon>
        <taxon>Pseudomonadati</taxon>
        <taxon>Pseudomonadota</taxon>
        <taxon>Alphaproteobacteria</taxon>
        <taxon>Acetobacterales</taxon>
        <taxon>Acetobacteraceae</taxon>
        <taxon>Lichenicola</taxon>
    </lineage>
</organism>
<dbReference type="EMBL" id="CP053708">
    <property type="protein sequence ID" value="QKE91054.1"/>
    <property type="molecule type" value="Genomic_DNA"/>
</dbReference>
<feature type="transmembrane region" description="Helical" evidence="8">
    <location>
        <begin position="73"/>
        <end position="92"/>
    </location>
</feature>
<dbReference type="PRINTS" id="PR01035">
    <property type="entry name" value="TCRTETA"/>
</dbReference>
<dbReference type="Pfam" id="PF07690">
    <property type="entry name" value="MFS_1"/>
    <property type="match status" value="1"/>
</dbReference>
<dbReference type="InterPro" id="IPR020846">
    <property type="entry name" value="MFS_dom"/>
</dbReference>
<feature type="domain" description="Major facilitator superfamily (MFS) profile" evidence="9">
    <location>
        <begin position="4"/>
        <end position="393"/>
    </location>
</feature>
<evidence type="ECO:0000256" key="7">
    <source>
        <dbReference type="ARBA" id="ARBA00023136"/>
    </source>
</evidence>
<comment type="subcellular location">
    <subcellularLocation>
        <location evidence="2">Membrane</location>
        <topology evidence="2">Multi-pass membrane protein</topology>
    </subcellularLocation>
</comment>
<evidence type="ECO:0000256" key="4">
    <source>
        <dbReference type="ARBA" id="ARBA00022448"/>
    </source>
</evidence>
<dbReference type="InterPro" id="IPR036259">
    <property type="entry name" value="MFS_trans_sf"/>
</dbReference>
<dbReference type="InterPro" id="IPR011701">
    <property type="entry name" value="MFS"/>
</dbReference>
<evidence type="ECO:0000256" key="1">
    <source>
        <dbReference type="ARBA" id="ARBA00003279"/>
    </source>
</evidence>
<dbReference type="Gene3D" id="1.20.1250.20">
    <property type="entry name" value="MFS general substrate transporter like domains"/>
    <property type="match status" value="1"/>
</dbReference>
<feature type="transmembrane region" description="Helical" evidence="8">
    <location>
        <begin position="308"/>
        <end position="330"/>
    </location>
</feature>
<dbReference type="GO" id="GO:0022857">
    <property type="term" value="F:transmembrane transporter activity"/>
    <property type="evidence" value="ECO:0007669"/>
    <property type="project" value="InterPro"/>
</dbReference>
<keyword evidence="11" id="KW-1185">Reference proteome</keyword>
<protein>
    <submittedName>
        <fullName evidence="10">TCR/Tet family MFS transporter</fullName>
    </submittedName>
</protein>